<comment type="caution">
    <text evidence="2">The sequence shown here is derived from an EMBL/GenBank/DDBJ whole genome shotgun (WGS) entry which is preliminary data.</text>
</comment>
<dbReference type="InterPro" id="IPR035437">
    <property type="entry name" value="SNase_OB-fold_sf"/>
</dbReference>
<dbReference type="InterPro" id="IPR016071">
    <property type="entry name" value="Staphylococal_nuclease_OB-fold"/>
</dbReference>
<protein>
    <recommendedName>
        <fullName evidence="1">TNase-like domain-containing protein</fullName>
    </recommendedName>
</protein>
<proteinExistence type="predicted"/>
<organism evidence="2 3">
    <name type="scientific">Methyloceanibacter marginalis</name>
    <dbReference type="NCBI Taxonomy" id="1774971"/>
    <lineage>
        <taxon>Bacteria</taxon>
        <taxon>Pseudomonadati</taxon>
        <taxon>Pseudomonadota</taxon>
        <taxon>Alphaproteobacteria</taxon>
        <taxon>Hyphomicrobiales</taxon>
        <taxon>Hyphomicrobiaceae</taxon>
        <taxon>Methyloceanibacter</taxon>
    </lineage>
</organism>
<dbReference type="Gene3D" id="2.40.50.90">
    <property type="match status" value="1"/>
</dbReference>
<accession>A0A1E3WEB0</accession>
<dbReference type="AlphaFoldDB" id="A0A1E3WEB0"/>
<dbReference type="Pfam" id="PF00565">
    <property type="entry name" value="SNase"/>
    <property type="match status" value="1"/>
</dbReference>
<feature type="domain" description="TNase-like" evidence="1">
    <location>
        <begin position="34"/>
        <end position="125"/>
    </location>
</feature>
<evidence type="ECO:0000259" key="1">
    <source>
        <dbReference type="Pfam" id="PF00565"/>
    </source>
</evidence>
<sequence>MFDDVVDVSVAAPWSSGIQVVDGDTVRSGGEIYRLVGFNTPESGFHARCGRERALASEATARLRELVDDSDVELSLAACACAPGTEGTDACNYGRLCGKLKADGRDVGPILIAEGLAETYTCWATACPRRKDWCAG</sequence>
<reference evidence="2 3" key="1">
    <citation type="journal article" date="2016" name="Environ. Microbiol.">
        <title>New Methyloceanibacter diversity from North Sea sediments includes methanotroph containing solely the soluble methane monooxygenase.</title>
        <authorList>
            <person name="Vekeman B."/>
            <person name="Kerckhof F.M."/>
            <person name="Cremers G."/>
            <person name="de Vos P."/>
            <person name="Vandamme P."/>
            <person name="Boon N."/>
            <person name="Op den Camp H.J."/>
            <person name="Heylen K."/>
        </authorList>
    </citation>
    <scope>NUCLEOTIDE SEQUENCE [LARGE SCALE GENOMIC DNA]</scope>
    <source>
        <strain evidence="2 3">R-67177</strain>
    </source>
</reference>
<keyword evidence="3" id="KW-1185">Reference proteome</keyword>
<dbReference type="Proteomes" id="UP000095042">
    <property type="component" value="Unassembled WGS sequence"/>
</dbReference>
<dbReference type="EMBL" id="LPWD01000039">
    <property type="protein sequence ID" value="ODS03852.1"/>
    <property type="molecule type" value="Genomic_DNA"/>
</dbReference>
<gene>
    <name evidence="2" type="ORF">AUC71_07400</name>
</gene>
<name>A0A1E3WEB0_9HYPH</name>
<evidence type="ECO:0000313" key="2">
    <source>
        <dbReference type="EMBL" id="ODS03852.1"/>
    </source>
</evidence>
<evidence type="ECO:0000313" key="3">
    <source>
        <dbReference type="Proteomes" id="UP000095042"/>
    </source>
</evidence>
<dbReference type="SUPFAM" id="SSF50199">
    <property type="entry name" value="Staphylococcal nuclease"/>
    <property type="match status" value="1"/>
</dbReference>